<feature type="coiled-coil region" evidence="2">
    <location>
        <begin position="100"/>
        <end position="127"/>
    </location>
</feature>
<accession>A0ABW4L6V0</accession>
<gene>
    <name evidence="4" type="ORF">ACFSE6_07955</name>
</gene>
<dbReference type="PANTHER" id="PTHR31088:SF6">
    <property type="entry name" value="PHAGE SHOCK PROTEIN A"/>
    <property type="match status" value="1"/>
</dbReference>
<reference evidence="5" key="1">
    <citation type="journal article" date="2019" name="Int. J. Syst. Evol. Microbiol.">
        <title>The Global Catalogue of Microorganisms (GCM) 10K type strain sequencing project: providing services to taxonomists for standard genome sequencing and annotation.</title>
        <authorList>
            <consortium name="The Broad Institute Genomics Platform"/>
            <consortium name="The Broad Institute Genome Sequencing Center for Infectious Disease"/>
            <person name="Wu L."/>
            <person name="Ma J."/>
        </authorList>
    </citation>
    <scope>NUCLEOTIDE SEQUENCE [LARGE SCALE GENOMIC DNA]</scope>
    <source>
        <strain evidence="5">JCM 17130</strain>
    </source>
</reference>
<comment type="caution">
    <text evidence="4">The sequence shown here is derived from an EMBL/GenBank/DDBJ whole genome shotgun (WGS) entry which is preliminary data.</text>
</comment>
<proteinExistence type="inferred from homology"/>
<dbReference type="Proteomes" id="UP001597277">
    <property type="component" value="Unassembled WGS sequence"/>
</dbReference>
<organism evidence="4 5">
    <name type="scientific">Georgenia deserti</name>
    <dbReference type="NCBI Taxonomy" id="2093781"/>
    <lineage>
        <taxon>Bacteria</taxon>
        <taxon>Bacillati</taxon>
        <taxon>Actinomycetota</taxon>
        <taxon>Actinomycetes</taxon>
        <taxon>Micrococcales</taxon>
        <taxon>Bogoriellaceae</taxon>
        <taxon>Georgenia</taxon>
    </lineage>
</organism>
<feature type="region of interest" description="Disordered" evidence="3">
    <location>
        <begin position="203"/>
        <end position="225"/>
    </location>
</feature>
<feature type="compositionally biased region" description="Basic and acidic residues" evidence="3">
    <location>
        <begin position="209"/>
        <end position="225"/>
    </location>
</feature>
<evidence type="ECO:0000256" key="2">
    <source>
        <dbReference type="SAM" id="Coils"/>
    </source>
</evidence>
<keyword evidence="5" id="KW-1185">Reference proteome</keyword>
<dbReference type="PANTHER" id="PTHR31088">
    <property type="entry name" value="MEMBRANE-ASSOCIATED PROTEIN VIPP1, CHLOROPLASTIC"/>
    <property type="match status" value="1"/>
</dbReference>
<protein>
    <submittedName>
        <fullName evidence="4">PspA/IM30 family protein</fullName>
    </submittedName>
</protein>
<sequence length="225" mass="25579">MSTVDRIRRILRARRSAKTRSADPVTELERAHAARAERLDGARRAVADLAAGRRRVEVLAERTRRAIEHHDTQAQAAVAAGDERAAREYLRRSVETGRRLDELTEQHRRLDDQLQGLERRLTSLEDETEDSFVRFQSLRTDHDAARAALGRREDAVAQGQADALGVEREAEREIRQLRARTEAYEEIAGTDPGSDPVREAFDELGTDDDVGRRLDEMRRRIDPPA</sequence>
<comment type="similarity">
    <text evidence="1">Belongs to the PspA/Vipp/IM30 family.</text>
</comment>
<name>A0ABW4L6V0_9MICO</name>
<dbReference type="RefSeq" id="WP_388004699.1">
    <property type="nucleotide sequence ID" value="NZ_JBHUEE010000003.1"/>
</dbReference>
<evidence type="ECO:0000313" key="4">
    <source>
        <dbReference type="EMBL" id="MFD1717764.1"/>
    </source>
</evidence>
<dbReference type="InterPro" id="IPR007157">
    <property type="entry name" value="PspA_VIPP1"/>
</dbReference>
<dbReference type="EMBL" id="JBHUEE010000003">
    <property type="protein sequence ID" value="MFD1717764.1"/>
    <property type="molecule type" value="Genomic_DNA"/>
</dbReference>
<evidence type="ECO:0000256" key="3">
    <source>
        <dbReference type="SAM" id="MobiDB-lite"/>
    </source>
</evidence>
<keyword evidence="2" id="KW-0175">Coiled coil</keyword>
<evidence type="ECO:0000256" key="1">
    <source>
        <dbReference type="ARBA" id="ARBA00043985"/>
    </source>
</evidence>
<evidence type="ECO:0000313" key="5">
    <source>
        <dbReference type="Proteomes" id="UP001597277"/>
    </source>
</evidence>